<dbReference type="SMART" id="SM00180">
    <property type="entry name" value="EGF_Lam"/>
    <property type="match status" value="3"/>
</dbReference>
<proteinExistence type="predicted"/>
<sequence>MDKGHQHQVEISAHENLTWPFDVRCSSRSNCHKKISKISTSEVAVSAMGLLSCDLTDPRDPYKLLCRCQHNTCGPQCEQCCPGFQQKKWRHAIIDSPFVCELQKLVIASDIPMNVNITKRWTERTSLDIHGHYEGGGVCKNCRHNTMGINCNQCKPTFYRPYGKLLNATDVCQPCNCDLAFSTGNCADGNGLCECRVEFLPPRCDQCNVGYYGYPYCKPCDCNSNGTLGNVCEVGGGQCPCKPNYGGT</sequence>
<keyword evidence="5" id="KW-0677">Repeat</keyword>
<feature type="domain" description="Laminin EGF-like" evidence="11">
    <location>
        <begin position="220"/>
        <end position="248"/>
    </location>
</feature>
<keyword evidence="4" id="KW-0732">Signal</keyword>
<dbReference type="PANTHER" id="PTHR10574">
    <property type="entry name" value="NETRIN/LAMININ-RELATED"/>
    <property type="match status" value="1"/>
</dbReference>
<comment type="subcellular location">
    <subcellularLocation>
        <location evidence="1">Secreted</location>
        <location evidence="1">Extracellular space</location>
        <location evidence="1">Extracellular matrix</location>
        <location evidence="1">Basement membrane</location>
    </subcellularLocation>
</comment>
<evidence type="ECO:0000256" key="5">
    <source>
        <dbReference type="ARBA" id="ARBA00022737"/>
    </source>
</evidence>
<keyword evidence="3" id="KW-0272">Extracellular matrix</keyword>
<dbReference type="InterPro" id="IPR050440">
    <property type="entry name" value="Laminin/Netrin_ECM"/>
</dbReference>
<organism evidence="12 13">
    <name type="scientific">Caerostris extrusa</name>
    <name type="common">Bark spider</name>
    <name type="synonym">Caerostris bankana</name>
    <dbReference type="NCBI Taxonomy" id="172846"/>
    <lineage>
        <taxon>Eukaryota</taxon>
        <taxon>Metazoa</taxon>
        <taxon>Ecdysozoa</taxon>
        <taxon>Arthropoda</taxon>
        <taxon>Chelicerata</taxon>
        <taxon>Arachnida</taxon>
        <taxon>Araneae</taxon>
        <taxon>Araneomorphae</taxon>
        <taxon>Entelegynae</taxon>
        <taxon>Araneoidea</taxon>
        <taxon>Araneidae</taxon>
        <taxon>Caerostris</taxon>
    </lineage>
</organism>
<reference evidence="12 13" key="1">
    <citation type="submission" date="2021-06" db="EMBL/GenBank/DDBJ databases">
        <title>Caerostris extrusa draft genome.</title>
        <authorList>
            <person name="Kono N."/>
            <person name="Arakawa K."/>
        </authorList>
    </citation>
    <scope>NUCLEOTIDE SEQUENCE [LARGE SCALE GENOMIC DNA]</scope>
</reference>
<gene>
    <name evidence="12" type="primary">LanA</name>
    <name evidence="12" type="ORF">CEXT_162321</name>
</gene>
<dbReference type="GO" id="GO:0007411">
    <property type="term" value="P:axon guidance"/>
    <property type="evidence" value="ECO:0007669"/>
    <property type="project" value="TreeGrafter"/>
</dbReference>
<keyword evidence="9 10" id="KW-0424">Laminin EGF-like domain</keyword>
<dbReference type="Proteomes" id="UP001054945">
    <property type="component" value="Unassembled WGS sequence"/>
</dbReference>
<keyword evidence="8" id="KW-0325">Glycoprotein</keyword>
<evidence type="ECO:0000256" key="8">
    <source>
        <dbReference type="ARBA" id="ARBA00023180"/>
    </source>
</evidence>
<keyword evidence="13" id="KW-1185">Reference proteome</keyword>
<feature type="disulfide bond" evidence="10">
    <location>
        <begin position="222"/>
        <end position="239"/>
    </location>
</feature>
<feature type="disulfide bond" evidence="10">
    <location>
        <begin position="220"/>
        <end position="232"/>
    </location>
</feature>
<keyword evidence="2" id="KW-0964">Secreted</keyword>
<dbReference type="PANTHER" id="PTHR10574:SF406">
    <property type="entry name" value="LAMININ SUBUNIT ALPHA 5"/>
    <property type="match status" value="1"/>
</dbReference>
<dbReference type="Pfam" id="PF24973">
    <property type="entry name" value="EGF_LMN_ATRN"/>
    <property type="match status" value="1"/>
</dbReference>
<comment type="caution">
    <text evidence="10">Lacks conserved residue(s) required for the propagation of feature annotation.</text>
</comment>
<dbReference type="Pfam" id="PF00053">
    <property type="entry name" value="EGF_laminin"/>
    <property type="match status" value="3"/>
</dbReference>
<evidence type="ECO:0000313" key="12">
    <source>
        <dbReference type="EMBL" id="GIY48490.1"/>
    </source>
</evidence>
<evidence type="ECO:0000256" key="7">
    <source>
        <dbReference type="ARBA" id="ARBA00023157"/>
    </source>
</evidence>
<dbReference type="SUPFAM" id="SSF57196">
    <property type="entry name" value="EGF/Laminin"/>
    <property type="match status" value="3"/>
</dbReference>
<evidence type="ECO:0000256" key="1">
    <source>
        <dbReference type="ARBA" id="ARBA00004302"/>
    </source>
</evidence>
<evidence type="ECO:0000256" key="4">
    <source>
        <dbReference type="ARBA" id="ARBA00022729"/>
    </source>
</evidence>
<keyword evidence="6" id="KW-0084">Basement membrane</keyword>
<dbReference type="GO" id="GO:0005201">
    <property type="term" value="F:extracellular matrix structural constituent"/>
    <property type="evidence" value="ECO:0007669"/>
    <property type="project" value="TreeGrafter"/>
</dbReference>
<dbReference type="AlphaFoldDB" id="A0AAV4TQS6"/>
<dbReference type="InterPro" id="IPR002049">
    <property type="entry name" value="LE_dom"/>
</dbReference>
<evidence type="ECO:0000259" key="11">
    <source>
        <dbReference type="PROSITE" id="PS50027"/>
    </source>
</evidence>
<dbReference type="GO" id="GO:0009887">
    <property type="term" value="P:animal organ morphogenesis"/>
    <property type="evidence" value="ECO:0007669"/>
    <property type="project" value="TreeGrafter"/>
</dbReference>
<name>A0AAV4TQS6_CAEEX</name>
<evidence type="ECO:0000256" key="6">
    <source>
        <dbReference type="ARBA" id="ARBA00022869"/>
    </source>
</evidence>
<comment type="caution">
    <text evidence="12">The sequence shown here is derived from an EMBL/GenBank/DDBJ whole genome shotgun (WGS) entry which is preliminary data.</text>
</comment>
<dbReference type="InterPro" id="IPR056863">
    <property type="entry name" value="LMN_ATRN_NET-like_EGF"/>
</dbReference>
<protein>
    <submittedName>
        <fullName evidence="12">Laminin subunit alpha</fullName>
    </submittedName>
</protein>
<dbReference type="CDD" id="cd00055">
    <property type="entry name" value="EGF_Lam"/>
    <property type="match status" value="3"/>
</dbReference>
<evidence type="ECO:0000256" key="9">
    <source>
        <dbReference type="ARBA" id="ARBA00023292"/>
    </source>
</evidence>
<keyword evidence="7 10" id="KW-1015">Disulfide bond</keyword>
<dbReference type="EMBL" id="BPLR01011718">
    <property type="protein sequence ID" value="GIY48490.1"/>
    <property type="molecule type" value="Genomic_DNA"/>
</dbReference>
<dbReference type="Gene3D" id="2.10.25.10">
    <property type="entry name" value="Laminin"/>
    <property type="match status" value="4"/>
</dbReference>
<evidence type="ECO:0000256" key="3">
    <source>
        <dbReference type="ARBA" id="ARBA00022530"/>
    </source>
</evidence>
<dbReference type="FunFam" id="2.10.25.10:FF:000069">
    <property type="entry name" value="Laminin subunit alpha 1"/>
    <property type="match status" value="1"/>
</dbReference>
<evidence type="ECO:0000256" key="10">
    <source>
        <dbReference type="PROSITE-ProRule" id="PRU00460"/>
    </source>
</evidence>
<dbReference type="GO" id="GO:0009888">
    <property type="term" value="P:tissue development"/>
    <property type="evidence" value="ECO:0007669"/>
    <property type="project" value="TreeGrafter"/>
</dbReference>
<evidence type="ECO:0000313" key="13">
    <source>
        <dbReference type="Proteomes" id="UP001054945"/>
    </source>
</evidence>
<evidence type="ECO:0000256" key="2">
    <source>
        <dbReference type="ARBA" id="ARBA00022525"/>
    </source>
</evidence>
<accession>A0AAV4TQS6</accession>
<dbReference type="GO" id="GO:0005604">
    <property type="term" value="C:basement membrane"/>
    <property type="evidence" value="ECO:0007669"/>
    <property type="project" value="UniProtKB-SubCell"/>
</dbReference>
<dbReference type="PROSITE" id="PS50027">
    <property type="entry name" value="EGF_LAM_2"/>
    <property type="match status" value="1"/>
</dbReference>